<dbReference type="OrthoDB" id="417877at2759"/>
<dbReference type="OMA" id="WPRAWNV"/>
<dbReference type="PANTHER" id="PTHR46720">
    <property type="entry name" value="HYDROXYLASE, PUTATIVE (AFU_ORTHOLOGUE AFUA_3G01460)-RELATED"/>
    <property type="match status" value="1"/>
</dbReference>
<protein>
    <submittedName>
        <fullName evidence="5">FAD/NAD(P)-binding domain-containing protein</fullName>
    </submittedName>
</protein>
<keyword evidence="2" id="KW-0274">FAD</keyword>
<accession>A0A5M3MUI3</accession>
<reference evidence="6" key="1">
    <citation type="journal article" date="2012" name="Science">
        <title>The Paleozoic origin of enzymatic lignin decomposition reconstructed from 31 fungal genomes.</title>
        <authorList>
            <person name="Floudas D."/>
            <person name="Binder M."/>
            <person name="Riley R."/>
            <person name="Barry K."/>
            <person name="Blanchette R.A."/>
            <person name="Henrissat B."/>
            <person name="Martinez A.T."/>
            <person name="Otillar R."/>
            <person name="Spatafora J.W."/>
            <person name="Yadav J.S."/>
            <person name="Aerts A."/>
            <person name="Benoit I."/>
            <person name="Boyd A."/>
            <person name="Carlson A."/>
            <person name="Copeland A."/>
            <person name="Coutinho P.M."/>
            <person name="de Vries R.P."/>
            <person name="Ferreira P."/>
            <person name="Findley K."/>
            <person name="Foster B."/>
            <person name="Gaskell J."/>
            <person name="Glotzer D."/>
            <person name="Gorecki P."/>
            <person name="Heitman J."/>
            <person name="Hesse C."/>
            <person name="Hori C."/>
            <person name="Igarashi K."/>
            <person name="Jurgens J.A."/>
            <person name="Kallen N."/>
            <person name="Kersten P."/>
            <person name="Kohler A."/>
            <person name="Kuees U."/>
            <person name="Kumar T.K.A."/>
            <person name="Kuo A."/>
            <person name="LaButti K."/>
            <person name="Larrondo L.F."/>
            <person name="Lindquist E."/>
            <person name="Ling A."/>
            <person name="Lombard V."/>
            <person name="Lucas S."/>
            <person name="Lundell T."/>
            <person name="Martin R."/>
            <person name="McLaughlin D.J."/>
            <person name="Morgenstern I."/>
            <person name="Morin E."/>
            <person name="Murat C."/>
            <person name="Nagy L.G."/>
            <person name="Nolan M."/>
            <person name="Ohm R.A."/>
            <person name="Patyshakuliyeva A."/>
            <person name="Rokas A."/>
            <person name="Ruiz-Duenas F.J."/>
            <person name="Sabat G."/>
            <person name="Salamov A."/>
            <person name="Samejima M."/>
            <person name="Schmutz J."/>
            <person name="Slot J.C."/>
            <person name="St John F."/>
            <person name="Stenlid J."/>
            <person name="Sun H."/>
            <person name="Sun S."/>
            <person name="Syed K."/>
            <person name="Tsang A."/>
            <person name="Wiebenga A."/>
            <person name="Young D."/>
            <person name="Pisabarro A."/>
            <person name="Eastwood D.C."/>
            <person name="Martin F."/>
            <person name="Cullen D."/>
            <person name="Grigoriev I.V."/>
            <person name="Hibbett D.S."/>
        </authorList>
    </citation>
    <scope>NUCLEOTIDE SEQUENCE [LARGE SCALE GENOMIC DNA]</scope>
    <source>
        <strain evidence="6">RWD-64-598 SS2</strain>
    </source>
</reference>
<feature type="domain" description="FAD-binding" evidence="4">
    <location>
        <begin position="311"/>
        <end position="398"/>
    </location>
</feature>
<dbReference type="InterPro" id="IPR036188">
    <property type="entry name" value="FAD/NAD-bd_sf"/>
</dbReference>
<evidence type="ECO:0000313" key="6">
    <source>
        <dbReference type="Proteomes" id="UP000053558"/>
    </source>
</evidence>
<name>A0A5M3MUI3_CONPW</name>
<evidence type="ECO:0000256" key="1">
    <source>
        <dbReference type="ARBA" id="ARBA00022630"/>
    </source>
</evidence>
<organism evidence="5 6">
    <name type="scientific">Coniophora puteana (strain RWD-64-598)</name>
    <name type="common">Brown rot fungus</name>
    <dbReference type="NCBI Taxonomy" id="741705"/>
    <lineage>
        <taxon>Eukaryota</taxon>
        <taxon>Fungi</taxon>
        <taxon>Dikarya</taxon>
        <taxon>Basidiomycota</taxon>
        <taxon>Agaricomycotina</taxon>
        <taxon>Agaricomycetes</taxon>
        <taxon>Agaricomycetidae</taxon>
        <taxon>Boletales</taxon>
        <taxon>Coniophorineae</taxon>
        <taxon>Coniophoraceae</taxon>
        <taxon>Coniophora</taxon>
    </lineage>
</organism>
<dbReference type="Proteomes" id="UP000053558">
    <property type="component" value="Unassembled WGS sequence"/>
</dbReference>
<dbReference type="GO" id="GO:0071949">
    <property type="term" value="F:FAD binding"/>
    <property type="evidence" value="ECO:0007669"/>
    <property type="project" value="InterPro"/>
</dbReference>
<keyword evidence="3" id="KW-0560">Oxidoreductase</keyword>
<dbReference type="InterPro" id="IPR002938">
    <property type="entry name" value="FAD-bd"/>
</dbReference>
<dbReference type="InterPro" id="IPR051104">
    <property type="entry name" value="FAD_monoxygenase"/>
</dbReference>
<dbReference type="PANTHER" id="PTHR46720:SF3">
    <property type="entry name" value="FAD-BINDING DOMAIN-CONTAINING PROTEIN-RELATED"/>
    <property type="match status" value="1"/>
</dbReference>
<feature type="domain" description="FAD-binding" evidence="4">
    <location>
        <begin position="6"/>
        <end position="177"/>
    </location>
</feature>
<evidence type="ECO:0000313" key="5">
    <source>
        <dbReference type="EMBL" id="EIW82773.1"/>
    </source>
</evidence>
<gene>
    <name evidence="5" type="ORF">CONPUDRAFT_101102</name>
</gene>
<dbReference type="SUPFAM" id="SSF51905">
    <property type="entry name" value="FAD/NAD(P)-binding domain"/>
    <property type="match status" value="1"/>
</dbReference>
<dbReference type="GeneID" id="19198274"/>
<dbReference type="Gene3D" id="3.50.50.60">
    <property type="entry name" value="FAD/NAD(P)-binding domain"/>
    <property type="match status" value="1"/>
</dbReference>
<evidence type="ECO:0000259" key="4">
    <source>
        <dbReference type="Pfam" id="PF01494"/>
    </source>
</evidence>
<dbReference type="GO" id="GO:0016491">
    <property type="term" value="F:oxidoreductase activity"/>
    <property type="evidence" value="ECO:0007669"/>
    <property type="project" value="UniProtKB-KW"/>
</dbReference>
<comment type="caution">
    <text evidence="5">The sequence shown here is derived from an EMBL/GenBank/DDBJ whole genome shotgun (WGS) entry which is preliminary data.</text>
</comment>
<dbReference type="RefSeq" id="XP_007766747.1">
    <property type="nucleotide sequence ID" value="XM_007768557.1"/>
</dbReference>
<dbReference type="EMBL" id="JH711576">
    <property type="protein sequence ID" value="EIW82773.1"/>
    <property type="molecule type" value="Genomic_DNA"/>
</dbReference>
<dbReference type="KEGG" id="cput:CONPUDRAFT_101102"/>
<proteinExistence type="predicted"/>
<dbReference type="PRINTS" id="PR00420">
    <property type="entry name" value="RNGMNOXGNASE"/>
</dbReference>
<dbReference type="AlphaFoldDB" id="A0A5M3MUI3"/>
<sequence length="449" mass="49006">MSSPKFRVAIVGGGVGGVTLAVALSKYPDIAVDVYERASQFAEVGAGVGLWPRPFKVLKKLGLGDALLKKTPVPYIEDEYVTAMNFRRSDLEEGEYLYTMKSKGNMIQVHRADFLSVLVDNISPSVKTHMSKRIVSYTQPSSGNPSEPITLTFYDGSTATCDILVGADGVKSAIRRGMMQDLSRDPAALEKCSAEEYLACIEPVFSGTVSYRTLIQADKIRAVDPNHRALDGVWCPLQCLGENRSVGTYPISMGKTVNFSSMALDKELMANAFNPDPSHRQTFDGEWVRHASAKEFTEVFRGMEKDVQTLLDCIEEGNIWAVNLVRHLPVQVHGRVALLGDAAHSMTPYQGSGAGQAVEDAYVLATLLGHPGTTLATVPRALAVYDEVRRPFAIGIADASQEVGRISGLQMDLPSSEIGPKIAEITSWAWETEIDGMLEDAKRMLEERV</sequence>
<dbReference type="GO" id="GO:0044550">
    <property type="term" value="P:secondary metabolite biosynthetic process"/>
    <property type="evidence" value="ECO:0007669"/>
    <property type="project" value="TreeGrafter"/>
</dbReference>
<evidence type="ECO:0000256" key="3">
    <source>
        <dbReference type="ARBA" id="ARBA00023002"/>
    </source>
</evidence>
<keyword evidence="1" id="KW-0285">Flavoprotein</keyword>
<keyword evidence="6" id="KW-1185">Reference proteome</keyword>
<evidence type="ECO:0000256" key="2">
    <source>
        <dbReference type="ARBA" id="ARBA00022827"/>
    </source>
</evidence>
<dbReference type="Pfam" id="PF01494">
    <property type="entry name" value="FAD_binding_3"/>
    <property type="match status" value="2"/>
</dbReference>